<organism evidence="2 3">
    <name type="scientific">Paenibacillus rhizosphaerae</name>
    <dbReference type="NCBI Taxonomy" id="297318"/>
    <lineage>
        <taxon>Bacteria</taxon>
        <taxon>Bacillati</taxon>
        <taxon>Bacillota</taxon>
        <taxon>Bacilli</taxon>
        <taxon>Bacillales</taxon>
        <taxon>Paenibacillaceae</taxon>
        <taxon>Paenibacillus</taxon>
    </lineage>
</organism>
<reference evidence="2 3" key="1">
    <citation type="submission" date="2016-11" db="EMBL/GenBank/DDBJ databases">
        <title>Paenibacillus species isolates.</title>
        <authorList>
            <person name="Beno S.M."/>
        </authorList>
    </citation>
    <scope>NUCLEOTIDE SEQUENCE [LARGE SCALE GENOMIC DNA]</scope>
    <source>
        <strain evidence="2 3">FSL R5-0378</strain>
    </source>
</reference>
<evidence type="ECO:0000259" key="1">
    <source>
        <dbReference type="PROSITE" id="PS51186"/>
    </source>
</evidence>
<dbReference type="Pfam" id="PF00583">
    <property type="entry name" value="Acetyltransf_1"/>
    <property type="match status" value="1"/>
</dbReference>
<dbReference type="RefSeq" id="WP_076165377.1">
    <property type="nucleotide sequence ID" value="NZ_MRTP01000001.1"/>
</dbReference>
<comment type="caution">
    <text evidence="2">The sequence shown here is derived from an EMBL/GenBank/DDBJ whole genome shotgun (WGS) entry which is preliminary data.</text>
</comment>
<dbReference type="CDD" id="cd04301">
    <property type="entry name" value="NAT_SF"/>
    <property type="match status" value="1"/>
</dbReference>
<dbReference type="SUPFAM" id="SSF55729">
    <property type="entry name" value="Acyl-CoA N-acyltransferases (Nat)"/>
    <property type="match status" value="1"/>
</dbReference>
<dbReference type="PROSITE" id="PS51186">
    <property type="entry name" value="GNAT"/>
    <property type="match status" value="1"/>
</dbReference>
<dbReference type="AlphaFoldDB" id="A0A1R1F090"/>
<dbReference type="STRING" id="297318.BK138_02565"/>
<dbReference type="GO" id="GO:0016747">
    <property type="term" value="F:acyltransferase activity, transferring groups other than amino-acyl groups"/>
    <property type="evidence" value="ECO:0007669"/>
    <property type="project" value="InterPro"/>
</dbReference>
<sequence length="264" mass="29654">MIQQKVHQKVNDIEEIELELTRFNAGRALSSQDKRLEEIRIGSARLLIEATGPDSLYYNRVKGFGIADLEHLDQIVSEYEQRNARPCFDMAPTRLNEQVALALHRKGFLPTDQLAFLEAEPAEAAAVHPDITIEPVDEGNVDVLLEAVSDLMGGVPADILARKKRYFTLPEFRNYLAYSDGQLAGIGSMFIHAGKGYLANDYTLPAFRGRGCQTTLIRHRLSEAKRTGLSTVYTDVVFGSSSHNHMLVQGFKHVYTNSFWVRDQ</sequence>
<dbReference type="InterPro" id="IPR016181">
    <property type="entry name" value="Acyl_CoA_acyltransferase"/>
</dbReference>
<evidence type="ECO:0000313" key="3">
    <source>
        <dbReference type="Proteomes" id="UP000187172"/>
    </source>
</evidence>
<keyword evidence="3" id="KW-1185">Reference proteome</keyword>
<dbReference type="EMBL" id="MRTP01000001">
    <property type="protein sequence ID" value="OMF57499.1"/>
    <property type="molecule type" value="Genomic_DNA"/>
</dbReference>
<proteinExistence type="predicted"/>
<dbReference type="Proteomes" id="UP000187172">
    <property type="component" value="Unassembled WGS sequence"/>
</dbReference>
<evidence type="ECO:0000313" key="2">
    <source>
        <dbReference type="EMBL" id="OMF57499.1"/>
    </source>
</evidence>
<dbReference type="Gene3D" id="3.40.630.30">
    <property type="match status" value="1"/>
</dbReference>
<name>A0A1R1F090_9BACL</name>
<feature type="domain" description="N-acetyltransferase" evidence="1">
    <location>
        <begin position="131"/>
        <end position="264"/>
    </location>
</feature>
<dbReference type="InterPro" id="IPR000182">
    <property type="entry name" value="GNAT_dom"/>
</dbReference>
<gene>
    <name evidence="2" type="ORF">BK138_02565</name>
</gene>
<accession>A0A1R1F090</accession>
<protein>
    <recommendedName>
        <fullName evidence="1">N-acetyltransferase domain-containing protein</fullName>
    </recommendedName>
</protein>